<organism evidence="2 3">
    <name type="scientific">Rhododendron griersonianum</name>
    <dbReference type="NCBI Taxonomy" id="479676"/>
    <lineage>
        <taxon>Eukaryota</taxon>
        <taxon>Viridiplantae</taxon>
        <taxon>Streptophyta</taxon>
        <taxon>Embryophyta</taxon>
        <taxon>Tracheophyta</taxon>
        <taxon>Spermatophyta</taxon>
        <taxon>Magnoliopsida</taxon>
        <taxon>eudicotyledons</taxon>
        <taxon>Gunneridae</taxon>
        <taxon>Pentapetalae</taxon>
        <taxon>asterids</taxon>
        <taxon>Ericales</taxon>
        <taxon>Ericaceae</taxon>
        <taxon>Ericoideae</taxon>
        <taxon>Rhodoreae</taxon>
        <taxon>Rhododendron</taxon>
    </lineage>
</organism>
<evidence type="ECO:0000259" key="1">
    <source>
        <dbReference type="Pfam" id="PF03372"/>
    </source>
</evidence>
<dbReference type="AlphaFoldDB" id="A0AAV6IBZ0"/>
<reference evidence="2" key="1">
    <citation type="submission" date="2020-08" db="EMBL/GenBank/DDBJ databases">
        <title>Plant Genome Project.</title>
        <authorList>
            <person name="Zhang R.-G."/>
        </authorList>
    </citation>
    <scope>NUCLEOTIDE SEQUENCE</scope>
    <source>
        <strain evidence="2">WSP0</strain>
        <tissue evidence="2">Leaf</tissue>
    </source>
</reference>
<name>A0AAV6IBZ0_9ERIC</name>
<keyword evidence="3" id="KW-1185">Reference proteome</keyword>
<dbReference type="EMBL" id="JACTNZ010000011">
    <property type="protein sequence ID" value="KAG5524194.1"/>
    <property type="molecule type" value="Genomic_DNA"/>
</dbReference>
<dbReference type="Proteomes" id="UP000823749">
    <property type="component" value="Chromosome 11"/>
</dbReference>
<protein>
    <recommendedName>
        <fullName evidence="1">Endonuclease/exonuclease/phosphatase domain-containing protein</fullName>
    </recommendedName>
</protein>
<feature type="domain" description="Endonuclease/exonuclease/phosphatase" evidence="1">
    <location>
        <begin position="2"/>
        <end position="191"/>
    </location>
</feature>
<dbReference type="GO" id="GO:0003824">
    <property type="term" value="F:catalytic activity"/>
    <property type="evidence" value="ECO:0007669"/>
    <property type="project" value="InterPro"/>
</dbReference>
<comment type="caution">
    <text evidence="2">The sequence shown here is derived from an EMBL/GenBank/DDBJ whole genome shotgun (WGS) entry which is preliminary data.</text>
</comment>
<evidence type="ECO:0000313" key="3">
    <source>
        <dbReference type="Proteomes" id="UP000823749"/>
    </source>
</evidence>
<evidence type="ECO:0000313" key="2">
    <source>
        <dbReference type="EMBL" id="KAG5524194.1"/>
    </source>
</evidence>
<dbReference type="Gene3D" id="3.60.10.10">
    <property type="entry name" value="Endonuclease/exonuclease/phosphatase"/>
    <property type="match status" value="1"/>
</dbReference>
<dbReference type="Pfam" id="PF03372">
    <property type="entry name" value="Exo_endo_phos"/>
    <property type="match status" value="1"/>
</dbReference>
<dbReference type="InterPro" id="IPR005135">
    <property type="entry name" value="Endo/exonuclease/phosphatase"/>
</dbReference>
<gene>
    <name evidence="2" type="ORF">RHGRI_031004</name>
</gene>
<accession>A0AAV6IBZ0</accession>
<dbReference type="PANTHER" id="PTHR33710:SF77">
    <property type="entry name" value="DNASE I-LIKE SUPERFAMILY PROTEIN"/>
    <property type="match status" value="1"/>
</dbReference>
<dbReference type="PANTHER" id="PTHR33710">
    <property type="entry name" value="BNAC02G09200D PROTEIN"/>
    <property type="match status" value="1"/>
</dbReference>
<dbReference type="SUPFAM" id="SSF56219">
    <property type="entry name" value="DNase I-like"/>
    <property type="match status" value="1"/>
</dbReference>
<proteinExistence type="predicted"/>
<dbReference type="InterPro" id="IPR036691">
    <property type="entry name" value="Endo/exonu/phosph_ase_sf"/>
</dbReference>
<sequence>METKNNKAFLEAICRKLGFNFSHYVDPVGLFGGLALWWKNEVEIDIDNSTKNIVHSVISEKSNSAVWATSFIYGCPNKDGRDQVWEDLRCIGRSEFLPWLFIGDFNEILSTSDKLGGNTPNLRRLSSFHGMLNACGLVDLEFKGPRFTWRNNRADGDFIMERLDMAFANAKWREMHTQALLFVEAAIGSDHNPLILNTSFPLRKVGKPFRFESFWTTEEGCKPVIAKAWAVDYEGSEMKKVCKKLRGCKEKLKVWHQQNFGDIRLQIASLKDQLVGIQKELEDNFNPDFLIAERVIKRKIEDLWQKDSMYWHQRSRIKWLQMGDKNSRFFHLSTIHRRQRNQIVKLKNEVGD</sequence>